<dbReference type="Gene3D" id="3.30.450.20">
    <property type="entry name" value="PAS domain"/>
    <property type="match status" value="2"/>
</dbReference>
<dbReference type="Gene3D" id="3.30.565.10">
    <property type="entry name" value="Histidine kinase-like ATPase, C-terminal domain"/>
    <property type="match status" value="1"/>
</dbReference>
<dbReference type="InterPro" id="IPR036890">
    <property type="entry name" value="HATPase_C_sf"/>
</dbReference>
<reference evidence="7 8" key="1">
    <citation type="journal article" date="2017" name="Infect. Genet. Evol.">
        <title>Comparative genome analysis of fish pathogen Flavobacterium columnare reveals extensive sequence diversity within the species.</title>
        <authorList>
            <person name="Kayansamruaj P."/>
            <person name="Dong H.T."/>
            <person name="Hirono I."/>
            <person name="Kondo H."/>
            <person name="Senapin S."/>
            <person name="Rodkhum C."/>
        </authorList>
    </citation>
    <scope>NUCLEOTIDE SEQUENCE [LARGE SCALE GENOMIC DNA]</scope>
    <source>
        <strain evidence="7 8">1214</strain>
    </source>
</reference>
<dbReference type="EC" id="2.7.13.3" evidence="2"/>
<gene>
    <name evidence="7" type="ORF">BWK62_06650</name>
</gene>
<feature type="domain" description="Histidine kinase" evidence="6">
    <location>
        <begin position="285"/>
        <end position="499"/>
    </location>
</feature>
<dbReference type="PANTHER" id="PTHR43304">
    <property type="entry name" value="PHYTOCHROME-LIKE PROTEIN CPH1"/>
    <property type="match status" value="1"/>
</dbReference>
<dbReference type="InterPro" id="IPR052162">
    <property type="entry name" value="Sensor_kinase/Photoreceptor"/>
</dbReference>
<proteinExistence type="predicted"/>
<evidence type="ECO:0000256" key="4">
    <source>
        <dbReference type="ARBA" id="ARBA00022679"/>
    </source>
</evidence>
<name>A0A246GBC3_9FLAO</name>
<dbReference type="GO" id="GO:0004673">
    <property type="term" value="F:protein histidine kinase activity"/>
    <property type="evidence" value="ECO:0007669"/>
    <property type="project" value="UniProtKB-EC"/>
</dbReference>
<dbReference type="InterPro" id="IPR005467">
    <property type="entry name" value="His_kinase_dom"/>
</dbReference>
<dbReference type="EMBL" id="MTCY01000014">
    <property type="protein sequence ID" value="OWP77829.1"/>
    <property type="molecule type" value="Genomic_DNA"/>
</dbReference>
<evidence type="ECO:0000256" key="1">
    <source>
        <dbReference type="ARBA" id="ARBA00000085"/>
    </source>
</evidence>
<dbReference type="AlphaFoldDB" id="A0A246GBC3"/>
<dbReference type="InterPro" id="IPR003594">
    <property type="entry name" value="HATPase_dom"/>
</dbReference>
<sequence length="499" mass="57546">MQLELSDHFFLNKIISNQSLLFFQFSVGLNGCLVVDYLQGPHYDFFESEIEMFQTDPLSIFRKVVLPVDKSKILSSIDRSRSDLKELQIEFRVVLSKDLKWYKMGATVEREGGKVSFFGVISDITDQKKTEGESRIAELRSQFANQASGIGVWDWNLETNQVFYSAQSLKILEINEGDVGLISNPEKWDTLVHPDDKEIYFNNIKEHFEGRIPYYETYHRVLCNGVYKWILDRGKVIERDTYGKPLRIIGTHTDVTVQKAKEQKLRETFDVVNSQKGKLMNFAHIVSHNLKSHTENFYMLLSFYKNGYVSTEEVIKSLQIVYNELKGTIDNLVDLVGVQAEVISEKQKNNLRYYVERSLSVLKEMIYAKDIIINLDVDKDFEVSFIPAYLESVILNLITNAVKYSDPNKKDKFISFYLKSELDNNIEYDVLCVEDNGIGIDLDKYQEAVFGPYKTFHKNRASTGIGLYIAKNQIEAMGGKITVVSKLDVGSIFKVYFKR</sequence>
<comment type="caution">
    <text evidence="7">The sequence shown here is derived from an EMBL/GenBank/DDBJ whole genome shotgun (WGS) entry which is preliminary data.</text>
</comment>
<dbReference type="SUPFAM" id="SSF55785">
    <property type="entry name" value="PYP-like sensor domain (PAS domain)"/>
    <property type="match status" value="1"/>
</dbReference>
<evidence type="ECO:0000313" key="8">
    <source>
        <dbReference type="Proteomes" id="UP000198034"/>
    </source>
</evidence>
<protein>
    <recommendedName>
        <fullName evidence="2">histidine kinase</fullName>
        <ecNumber evidence="2">2.7.13.3</ecNumber>
    </recommendedName>
</protein>
<dbReference type="PANTHER" id="PTHR43304:SF1">
    <property type="entry name" value="PAC DOMAIN-CONTAINING PROTEIN"/>
    <property type="match status" value="1"/>
</dbReference>
<keyword evidence="5" id="KW-0418">Kinase</keyword>
<dbReference type="PRINTS" id="PR00344">
    <property type="entry name" value="BCTRLSENSOR"/>
</dbReference>
<accession>A0A246GBC3</accession>
<dbReference type="InterPro" id="IPR013655">
    <property type="entry name" value="PAS_fold_3"/>
</dbReference>
<dbReference type="SMART" id="SM00086">
    <property type="entry name" value="PAC"/>
    <property type="match status" value="2"/>
</dbReference>
<evidence type="ECO:0000256" key="5">
    <source>
        <dbReference type="ARBA" id="ARBA00022777"/>
    </source>
</evidence>
<dbReference type="Pfam" id="PF08447">
    <property type="entry name" value="PAS_3"/>
    <property type="match status" value="1"/>
</dbReference>
<evidence type="ECO:0000256" key="2">
    <source>
        <dbReference type="ARBA" id="ARBA00012438"/>
    </source>
</evidence>
<dbReference type="Proteomes" id="UP000198034">
    <property type="component" value="Unassembled WGS sequence"/>
</dbReference>
<dbReference type="SMART" id="SM00387">
    <property type="entry name" value="HATPase_c"/>
    <property type="match status" value="1"/>
</dbReference>
<dbReference type="SUPFAM" id="SSF55874">
    <property type="entry name" value="ATPase domain of HSP90 chaperone/DNA topoisomerase II/histidine kinase"/>
    <property type="match status" value="1"/>
</dbReference>
<dbReference type="Pfam" id="PF02518">
    <property type="entry name" value="HATPase_c"/>
    <property type="match status" value="1"/>
</dbReference>
<evidence type="ECO:0000259" key="6">
    <source>
        <dbReference type="PROSITE" id="PS50109"/>
    </source>
</evidence>
<evidence type="ECO:0000256" key="3">
    <source>
        <dbReference type="ARBA" id="ARBA00022553"/>
    </source>
</evidence>
<dbReference type="InterPro" id="IPR001610">
    <property type="entry name" value="PAC"/>
</dbReference>
<dbReference type="InterPro" id="IPR000014">
    <property type="entry name" value="PAS"/>
</dbReference>
<comment type="catalytic activity">
    <reaction evidence="1">
        <text>ATP + protein L-histidine = ADP + protein N-phospho-L-histidine.</text>
        <dbReference type="EC" id="2.7.13.3"/>
    </reaction>
</comment>
<organism evidence="7 8">
    <name type="scientific">Flavobacterium columnare</name>
    <dbReference type="NCBI Taxonomy" id="996"/>
    <lineage>
        <taxon>Bacteria</taxon>
        <taxon>Pseudomonadati</taxon>
        <taxon>Bacteroidota</taxon>
        <taxon>Flavobacteriia</taxon>
        <taxon>Flavobacteriales</taxon>
        <taxon>Flavobacteriaceae</taxon>
        <taxon>Flavobacterium</taxon>
    </lineage>
</organism>
<dbReference type="InterPro" id="IPR004358">
    <property type="entry name" value="Sig_transdc_His_kin-like_C"/>
</dbReference>
<evidence type="ECO:0000313" key="7">
    <source>
        <dbReference type="EMBL" id="OWP77829.1"/>
    </source>
</evidence>
<dbReference type="InterPro" id="IPR035965">
    <property type="entry name" value="PAS-like_dom_sf"/>
</dbReference>
<dbReference type="PROSITE" id="PS50109">
    <property type="entry name" value="HIS_KIN"/>
    <property type="match status" value="1"/>
</dbReference>
<dbReference type="CDD" id="cd00130">
    <property type="entry name" value="PAS"/>
    <property type="match status" value="1"/>
</dbReference>
<keyword evidence="3" id="KW-0597">Phosphoprotein</keyword>
<keyword evidence="4" id="KW-0808">Transferase</keyword>